<dbReference type="PATRIC" id="fig|1132509.6.peg.255"/>
<keyword evidence="2" id="KW-0472">Membrane</keyword>
<comment type="caution">
    <text evidence="3">The sequence shown here is derived from an EMBL/GenBank/DDBJ whole genome shotgun (WGS) entry which is preliminary data.</text>
</comment>
<reference evidence="3 4" key="1">
    <citation type="journal article" date="2014" name="PLoS Genet.">
        <title>Phylogenetically driven sequencing of extremely halophilic archaea reveals strategies for static and dynamic osmo-response.</title>
        <authorList>
            <person name="Becker E.A."/>
            <person name="Seitzer P.M."/>
            <person name="Tritt A."/>
            <person name="Larsen D."/>
            <person name="Krusor M."/>
            <person name="Yao A.I."/>
            <person name="Wu D."/>
            <person name="Madern D."/>
            <person name="Eisen J.A."/>
            <person name="Darling A.E."/>
            <person name="Facciotti M.T."/>
        </authorList>
    </citation>
    <scope>NUCLEOTIDE SEQUENCE [LARGE SCALE GENOMIC DNA]</scope>
    <source>
        <strain evidence="3 4">100A6</strain>
    </source>
</reference>
<proteinExistence type="predicted"/>
<evidence type="ECO:0000256" key="1">
    <source>
        <dbReference type="SAM" id="MobiDB-lite"/>
    </source>
</evidence>
<feature type="region of interest" description="Disordered" evidence="1">
    <location>
        <begin position="534"/>
        <end position="602"/>
    </location>
</feature>
<feature type="transmembrane region" description="Helical" evidence="2">
    <location>
        <begin position="15"/>
        <end position="36"/>
    </location>
</feature>
<keyword evidence="4" id="KW-1185">Reference proteome</keyword>
<dbReference type="AlphaFoldDB" id="M0M6G2"/>
<dbReference type="eggNOG" id="arCOG02916">
    <property type="taxonomic scope" value="Archaea"/>
</dbReference>
<protein>
    <recommendedName>
        <fullName evidence="5">Big-1 domain-containing protein</fullName>
    </recommendedName>
</protein>
<feature type="region of interest" description="Disordered" evidence="1">
    <location>
        <begin position="322"/>
        <end position="341"/>
    </location>
</feature>
<dbReference type="EMBL" id="AOMB01000005">
    <property type="protein sequence ID" value="EMA41402.1"/>
    <property type="molecule type" value="Genomic_DNA"/>
</dbReference>
<evidence type="ECO:0000256" key="2">
    <source>
        <dbReference type="SAM" id="Phobius"/>
    </source>
</evidence>
<evidence type="ECO:0000313" key="4">
    <source>
        <dbReference type="Proteomes" id="UP000011566"/>
    </source>
</evidence>
<keyword evidence="2" id="KW-0812">Transmembrane</keyword>
<dbReference type="RefSeq" id="WP_007689998.1">
    <property type="nucleotide sequence ID" value="NZ_AJRK01000027.1"/>
</dbReference>
<organism evidence="3 4">
    <name type="scientific">Halococcus hamelinensis 100A6</name>
    <dbReference type="NCBI Taxonomy" id="1132509"/>
    <lineage>
        <taxon>Archaea</taxon>
        <taxon>Methanobacteriati</taxon>
        <taxon>Methanobacteriota</taxon>
        <taxon>Stenosarchaea group</taxon>
        <taxon>Halobacteria</taxon>
        <taxon>Halobacteriales</taxon>
        <taxon>Halococcaceae</taxon>
        <taxon>Halococcus</taxon>
    </lineage>
</organism>
<gene>
    <name evidence="3" type="ORF">C447_01070</name>
</gene>
<dbReference type="OrthoDB" id="121941at2157"/>
<keyword evidence="2" id="KW-1133">Transmembrane helix</keyword>
<feature type="compositionally biased region" description="Basic residues" evidence="1">
    <location>
        <begin position="578"/>
        <end position="602"/>
    </location>
</feature>
<name>M0M6G2_9EURY</name>
<dbReference type="Proteomes" id="UP000011566">
    <property type="component" value="Unassembled WGS sequence"/>
</dbReference>
<evidence type="ECO:0000313" key="3">
    <source>
        <dbReference type="EMBL" id="EMA41402.1"/>
    </source>
</evidence>
<accession>M0M6G2</accession>
<evidence type="ECO:0008006" key="5">
    <source>
        <dbReference type="Google" id="ProtNLM"/>
    </source>
</evidence>
<sequence>MGRFTQRAGSDEDRAVSPVVGFVLIFALVMIVFTVYQSSVVPAQNRAVEFEHSRTIESQLEQLSAAVVNTATAPEGASPTRRTTVQLGVRYPTRPFAVDPGTPVGSLESTEPRSVVVSGLDAERGDGTQTFNTTFVTYRPTYNQFSERREIALEYSMLLERYSGTDTVLADATDGTFGDDAVRLVLLSGDLDERAVSTVVTTERTGHWNTTVPSGGATVDLPTTLPRSQWQTILDEHGYARLLDYDDSPGTSRVRVHIDGGTRLAAEKVSIGEGTDDGFDLEPYLTNVTSHAPAVNADGNRAVVVRAVDEFGGPLGDVDLEATTNGSGTLEPASADAGDDGKASFVYTPGGDDGGRTVGVTVALADDESRSETFGLNYPAGDDGSANETSANRAPLDANLTNTGTVNRLAFEVRSSSLAVAGFAVVTKGDAAALNGTGGPNRFRIADATAIEGDSGDGPLRYASREPIRFDGQTYVFENGPRRVDSSTVSLSSWPTTTGVEATGVVDSYDEADVVVYLVLADGRRRPVYIDATTPDGTTTTAESLTRARTARRPFPARVPRRPEVREAVARPAPRTTRSARARRRAAGGRLPRGRAARRSGG</sequence>